<accession>A0A6C0D7M5</accession>
<evidence type="ECO:0000256" key="1">
    <source>
        <dbReference type="SAM" id="Phobius"/>
    </source>
</evidence>
<dbReference type="Pfam" id="PF01755">
    <property type="entry name" value="Glyco_transf_25"/>
    <property type="match status" value="1"/>
</dbReference>
<dbReference type="EMBL" id="MN739541">
    <property type="protein sequence ID" value="QHT12134.1"/>
    <property type="molecule type" value="Genomic_DNA"/>
</dbReference>
<keyword evidence="1" id="KW-0472">Membrane</keyword>
<feature type="transmembrane region" description="Helical" evidence="1">
    <location>
        <begin position="296"/>
        <end position="313"/>
    </location>
</feature>
<evidence type="ECO:0000313" key="3">
    <source>
        <dbReference type="EMBL" id="QHT12134.1"/>
    </source>
</evidence>
<proteinExistence type="predicted"/>
<protein>
    <recommendedName>
        <fullName evidence="2">Glycosyl transferase family 25 domain-containing protein</fullName>
    </recommendedName>
</protein>
<feature type="transmembrane region" description="Helical" evidence="1">
    <location>
        <begin position="259"/>
        <end position="284"/>
    </location>
</feature>
<evidence type="ECO:0000259" key="2">
    <source>
        <dbReference type="Pfam" id="PF01755"/>
    </source>
</evidence>
<name>A0A6C0D7M5_9ZZZZ</name>
<dbReference type="AlphaFoldDB" id="A0A6C0D7M5"/>
<dbReference type="CDD" id="cd06532">
    <property type="entry name" value="Glyco_transf_25"/>
    <property type="match status" value="1"/>
</dbReference>
<sequence length="316" mass="36642">MAFINRVCDKVFVINMEKDKERLKDFDRYMAQNNITYERFPAVVGAKITNDTRLTDYCNTFCSDGVKGCALSHRTIWDIMVENNYKNVLVFEDDAVVDEKFDTTFQHVWNHLPKDFDVVYFGCIFGCTDDSSVNQVYKKIIGGPTEEINEFVHSTKGTAGTHCYMISLEGAKKFVNKKINFHIDTQMMWWIKEYNYNAYTSYTNLVETSQDNSSLSDTYPVLLNSILHNFTINNLKKPSTLDWSINEPLIKIGRYNLSALILILMLIVCFIPSKYYVIIFAWLLVELVASKDLKNTFRYIAFLSIPMGIKFFLTNK</sequence>
<organism evidence="3">
    <name type="scientific">viral metagenome</name>
    <dbReference type="NCBI Taxonomy" id="1070528"/>
    <lineage>
        <taxon>unclassified sequences</taxon>
        <taxon>metagenomes</taxon>
        <taxon>organismal metagenomes</taxon>
    </lineage>
</organism>
<keyword evidence="1" id="KW-1133">Transmembrane helix</keyword>
<feature type="domain" description="Glycosyl transferase family 25" evidence="2">
    <location>
        <begin position="10"/>
        <end position="185"/>
    </location>
</feature>
<keyword evidence="1" id="KW-0812">Transmembrane</keyword>
<dbReference type="InterPro" id="IPR002654">
    <property type="entry name" value="Glyco_trans_25"/>
</dbReference>
<reference evidence="3" key="1">
    <citation type="journal article" date="2020" name="Nature">
        <title>Giant virus diversity and host interactions through global metagenomics.</title>
        <authorList>
            <person name="Schulz F."/>
            <person name="Roux S."/>
            <person name="Paez-Espino D."/>
            <person name="Jungbluth S."/>
            <person name="Walsh D.A."/>
            <person name="Denef V.J."/>
            <person name="McMahon K.D."/>
            <person name="Konstantinidis K.T."/>
            <person name="Eloe-Fadrosh E.A."/>
            <person name="Kyrpides N.C."/>
            <person name="Woyke T."/>
        </authorList>
    </citation>
    <scope>NUCLEOTIDE SEQUENCE</scope>
    <source>
        <strain evidence="3">GVMAG-M-3300023174-129</strain>
    </source>
</reference>